<evidence type="ECO:0000259" key="14">
    <source>
        <dbReference type="Pfam" id="PF00288"/>
    </source>
</evidence>
<dbReference type="SUPFAM" id="SSF54211">
    <property type="entry name" value="Ribosomal protein S5 domain 2-like"/>
    <property type="match status" value="1"/>
</dbReference>
<evidence type="ECO:0000259" key="15">
    <source>
        <dbReference type="Pfam" id="PF08544"/>
    </source>
</evidence>
<dbReference type="PANTHER" id="PTHR20861">
    <property type="entry name" value="HOMOSERINE/4-DIPHOSPHOCYTIDYL-2-C-METHYL-D-ERYTHRITOL KINASE"/>
    <property type="match status" value="1"/>
</dbReference>
<keyword evidence="10 13" id="KW-0067">ATP-binding</keyword>
<gene>
    <name evidence="13 16" type="primary">thrB</name>
    <name evidence="16" type="ORF">ACFQRF_03985</name>
</gene>
<dbReference type="GO" id="GO:0004413">
    <property type="term" value="F:homoserine kinase activity"/>
    <property type="evidence" value="ECO:0007669"/>
    <property type="project" value="UniProtKB-EC"/>
</dbReference>
<dbReference type="PROSITE" id="PS00627">
    <property type="entry name" value="GHMP_KINASES_ATP"/>
    <property type="match status" value="1"/>
</dbReference>
<dbReference type="InterPro" id="IPR036554">
    <property type="entry name" value="GHMP_kinase_C_sf"/>
</dbReference>
<dbReference type="EC" id="2.7.1.39" evidence="3 13"/>
<keyword evidence="17" id="KW-1185">Reference proteome</keyword>
<feature type="binding site" evidence="13">
    <location>
        <begin position="94"/>
        <end position="104"/>
    </location>
    <ligand>
        <name>ATP</name>
        <dbReference type="ChEBI" id="CHEBI:30616"/>
    </ligand>
</feature>
<proteinExistence type="inferred from homology"/>
<organism evidence="16 17">
    <name type="scientific">Marinactinospora rubrisoli</name>
    <dbReference type="NCBI Taxonomy" id="2715399"/>
    <lineage>
        <taxon>Bacteria</taxon>
        <taxon>Bacillati</taxon>
        <taxon>Actinomycetota</taxon>
        <taxon>Actinomycetes</taxon>
        <taxon>Streptosporangiales</taxon>
        <taxon>Nocardiopsidaceae</taxon>
        <taxon>Marinactinospora</taxon>
    </lineage>
</organism>
<keyword evidence="9 13" id="KW-0418">Kinase</keyword>
<evidence type="ECO:0000256" key="1">
    <source>
        <dbReference type="ARBA" id="ARBA00005015"/>
    </source>
</evidence>
<dbReference type="InterPro" id="IPR006204">
    <property type="entry name" value="GHMP_kinase_N_dom"/>
</dbReference>
<dbReference type="RefSeq" id="WP_379868862.1">
    <property type="nucleotide sequence ID" value="NZ_JBHTBH010000001.1"/>
</dbReference>
<dbReference type="InterPro" id="IPR006203">
    <property type="entry name" value="GHMP_knse_ATP-bd_CS"/>
</dbReference>
<dbReference type="EMBL" id="JBHTBH010000001">
    <property type="protein sequence ID" value="MFC7326892.1"/>
    <property type="molecule type" value="Genomic_DNA"/>
</dbReference>
<dbReference type="Gene3D" id="3.30.230.10">
    <property type="match status" value="1"/>
</dbReference>
<dbReference type="InterPro" id="IPR013750">
    <property type="entry name" value="GHMP_kinase_C_dom"/>
</dbReference>
<evidence type="ECO:0000256" key="12">
    <source>
        <dbReference type="ARBA" id="ARBA00049954"/>
    </source>
</evidence>
<accession>A0ABW2KA65</accession>
<keyword evidence="13" id="KW-0963">Cytoplasm</keyword>
<evidence type="ECO:0000256" key="11">
    <source>
        <dbReference type="ARBA" id="ARBA00049375"/>
    </source>
</evidence>
<dbReference type="PIRSF" id="PIRSF000676">
    <property type="entry name" value="Homoser_kin"/>
    <property type="match status" value="1"/>
</dbReference>
<comment type="similarity">
    <text evidence="2 13">Belongs to the GHMP kinase family. Homoserine kinase subfamily.</text>
</comment>
<evidence type="ECO:0000256" key="5">
    <source>
        <dbReference type="ARBA" id="ARBA00022605"/>
    </source>
</evidence>
<comment type="function">
    <text evidence="12 13">Catalyzes the ATP-dependent phosphorylation of L-homoserine to L-homoserine phosphate.</text>
</comment>
<keyword evidence="5 13" id="KW-0028">Amino-acid biosynthesis</keyword>
<dbReference type="PANTHER" id="PTHR20861:SF1">
    <property type="entry name" value="HOMOSERINE KINASE"/>
    <property type="match status" value="1"/>
</dbReference>
<sequence length="327" mass="33887">MPQPRRSEVRVRTPATSANLGPGFDALGLALALHDEVTVRLRDDDRVTVRVEGEGAGEVPTDASHLVVRALHTAFEAAGESPPGLDLHCRNHIPHGRGLGSSASAIVAGVTAAEALLGAAPADGFDRDRVFRLAADIEGHPDNVAPCVYGGFTVAWRDAEAWRALSMAPSARLLPVACVPDQRLSTERARGLLPAAVPHADAAFTAGRAALLVAAVTARPELLLTATEDRLHQPYRGAAMPASIGLVRDLRERDGVAAVISGAGPTVLALGYAPEPGSPGPEAAASPDLPQISGELADSIGNRTGTGWHIRPLRIDPAGVCISSPRS</sequence>
<comment type="caution">
    <text evidence="16">The sequence shown here is derived from an EMBL/GenBank/DDBJ whole genome shotgun (WGS) entry which is preliminary data.</text>
</comment>
<dbReference type="Pfam" id="PF08544">
    <property type="entry name" value="GHMP_kinases_C"/>
    <property type="match status" value="1"/>
</dbReference>
<evidence type="ECO:0000256" key="7">
    <source>
        <dbReference type="ARBA" id="ARBA00022697"/>
    </source>
</evidence>
<evidence type="ECO:0000256" key="13">
    <source>
        <dbReference type="HAMAP-Rule" id="MF_00384"/>
    </source>
</evidence>
<evidence type="ECO:0000256" key="4">
    <source>
        <dbReference type="ARBA" id="ARBA00017858"/>
    </source>
</evidence>
<comment type="pathway">
    <text evidence="1 13">Amino-acid biosynthesis; L-threonine biosynthesis; L-threonine from L-aspartate: step 4/5.</text>
</comment>
<dbReference type="HAMAP" id="MF_00384">
    <property type="entry name" value="Homoser_kinase"/>
    <property type="match status" value="1"/>
</dbReference>
<evidence type="ECO:0000256" key="2">
    <source>
        <dbReference type="ARBA" id="ARBA00007370"/>
    </source>
</evidence>
<reference evidence="17" key="1">
    <citation type="journal article" date="2019" name="Int. J. Syst. Evol. Microbiol.">
        <title>The Global Catalogue of Microorganisms (GCM) 10K type strain sequencing project: providing services to taxonomists for standard genome sequencing and annotation.</title>
        <authorList>
            <consortium name="The Broad Institute Genomics Platform"/>
            <consortium name="The Broad Institute Genome Sequencing Center for Infectious Disease"/>
            <person name="Wu L."/>
            <person name="Ma J."/>
        </authorList>
    </citation>
    <scope>NUCLEOTIDE SEQUENCE [LARGE SCALE GENOMIC DNA]</scope>
    <source>
        <strain evidence="17">CGMCC 4.7382</strain>
    </source>
</reference>
<dbReference type="InterPro" id="IPR000870">
    <property type="entry name" value="Homoserine_kinase"/>
</dbReference>
<keyword evidence="7 13" id="KW-0791">Threonine biosynthesis</keyword>
<evidence type="ECO:0000256" key="3">
    <source>
        <dbReference type="ARBA" id="ARBA00012078"/>
    </source>
</evidence>
<dbReference type="SUPFAM" id="SSF55060">
    <property type="entry name" value="GHMP Kinase, C-terminal domain"/>
    <property type="match status" value="1"/>
</dbReference>
<evidence type="ECO:0000313" key="17">
    <source>
        <dbReference type="Proteomes" id="UP001596540"/>
    </source>
</evidence>
<evidence type="ECO:0000256" key="6">
    <source>
        <dbReference type="ARBA" id="ARBA00022679"/>
    </source>
</evidence>
<dbReference type="InterPro" id="IPR014721">
    <property type="entry name" value="Ribsml_uS5_D2-typ_fold_subgr"/>
</dbReference>
<feature type="domain" description="GHMP kinase C-terminal" evidence="15">
    <location>
        <begin position="228"/>
        <end position="271"/>
    </location>
</feature>
<feature type="domain" description="GHMP kinase N-terminal" evidence="14">
    <location>
        <begin position="66"/>
        <end position="151"/>
    </location>
</feature>
<evidence type="ECO:0000313" key="16">
    <source>
        <dbReference type="EMBL" id="MFC7326892.1"/>
    </source>
</evidence>
<name>A0ABW2KA65_9ACTN</name>
<comment type="subcellular location">
    <subcellularLocation>
        <location evidence="13">Cytoplasm</location>
    </subcellularLocation>
</comment>
<keyword evidence="6 13" id="KW-0808">Transferase</keyword>
<evidence type="ECO:0000256" key="9">
    <source>
        <dbReference type="ARBA" id="ARBA00022777"/>
    </source>
</evidence>
<dbReference type="Pfam" id="PF00288">
    <property type="entry name" value="GHMP_kinases_N"/>
    <property type="match status" value="1"/>
</dbReference>
<protein>
    <recommendedName>
        <fullName evidence="4 13">Homoserine kinase</fullName>
        <shortName evidence="13">HK</shortName>
        <shortName evidence="13">HSK</shortName>
        <ecNumber evidence="3 13">2.7.1.39</ecNumber>
    </recommendedName>
</protein>
<evidence type="ECO:0000256" key="8">
    <source>
        <dbReference type="ARBA" id="ARBA00022741"/>
    </source>
</evidence>
<dbReference type="Proteomes" id="UP001596540">
    <property type="component" value="Unassembled WGS sequence"/>
</dbReference>
<dbReference type="Gene3D" id="3.30.70.890">
    <property type="entry name" value="GHMP kinase, C-terminal domain"/>
    <property type="match status" value="1"/>
</dbReference>
<dbReference type="NCBIfam" id="TIGR00191">
    <property type="entry name" value="thrB"/>
    <property type="match status" value="1"/>
</dbReference>
<comment type="catalytic activity">
    <reaction evidence="11 13">
        <text>L-homoserine + ATP = O-phospho-L-homoserine + ADP + H(+)</text>
        <dbReference type="Rhea" id="RHEA:13985"/>
        <dbReference type="ChEBI" id="CHEBI:15378"/>
        <dbReference type="ChEBI" id="CHEBI:30616"/>
        <dbReference type="ChEBI" id="CHEBI:57476"/>
        <dbReference type="ChEBI" id="CHEBI:57590"/>
        <dbReference type="ChEBI" id="CHEBI:456216"/>
        <dbReference type="EC" id="2.7.1.39"/>
    </reaction>
</comment>
<dbReference type="InterPro" id="IPR020568">
    <property type="entry name" value="Ribosomal_Su5_D2-typ_SF"/>
</dbReference>
<evidence type="ECO:0000256" key="10">
    <source>
        <dbReference type="ARBA" id="ARBA00022840"/>
    </source>
</evidence>
<keyword evidence="8 13" id="KW-0547">Nucleotide-binding</keyword>
<dbReference type="PRINTS" id="PR00958">
    <property type="entry name" value="HOMSERKINASE"/>
</dbReference>